<organism evidence="1 2">
    <name type="scientific">Ruminiclostridium hungatei</name>
    <name type="common">Clostridium hungatei</name>
    <dbReference type="NCBI Taxonomy" id="48256"/>
    <lineage>
        <taxon>Bacteria</taxon>
        <taxon>Bacillati</taxon>
        <taxon>Bacillota</taxon>
        <taxon>Clostridia</taxon>
        <taxon>Eubacteriales</taxon>
        <taxon>Oscillospiraceae</taxon>
        <taxon>Ruminiclostridium</taxon>
    </lineage>
</organism>
<sequence>MAKDDIGMEIPQQEIESLARLLLPKIRQFFESEEGQREFDEWKQRRAQEIAKEAK</sequence>
<evidence type="ECO:0000313" key="2">
    <source>
        <dbReference type="Proteomes" id="UP000191554"/>
    </source>
</evidence>
<gene>
    <name evidence="1" type="ORF">CLHUN_39060</name>
</gene>
<evidence type="ECO:0000313" key="1">
    <source>
        <dbReference type="EMBL" id="OPX42255.1"/>
    </source>
</evidence>
<accession>A0A1V4SFK9</accession>
<dbReference type="AlphaFoldDB" id="A0A1V4SFK9"/>
<name>A0A1V4SFK9_RUMHU</name>
<proteinExistence type="predicted"/>
<dbReference type="EMBL" id="MZGX01000032">
    <property type="protein sequence ID" value="OPX42255.1"/>
    <property type="molecule type" value="Genomic_DNA"/>
</dbReference>
<keyword evidence="2" id="KW-1185">Reference proteome</keyword>
<comment type="caution">
    <text evidence="1">The sequence shown here is derived from an EMBL/GenBank/DDBJ whole genome shotgun (WGS) entry which is preliminary data.</text>
</comment>
<protein>
    <submittedName>
        <fullName evidence="1">Uncharacterized protein</fullName>
    </submittedName>
</protein>
<reference evidence="1 2" key="1">
    <citation type="submission" date="2017-03" db="EMBL/GenBank/DDBJ databases">
        <title>Genome sequence of Clostridium hungatei DSM 14427.</title>
        <authorList>
            <person name="Poehlein A."/>
            <person name="Daniel R."/>
        </authorList>
    </citation>
    <scope>NUCLEOTIDE SEQUENCE [LARGE SCALE GENOMIC DNA]</scope>
    <source>
        <strain evidence="1 2">DSM 14427</strain>
    </source>
</reference>
<dbReference type="Proteomes" id="UP000191554">
    <property type="component" value="Unassembled WGS sequence"/>
</dbReference>
<dbReference type="RefSeq" id="WP_165755802.1">
    <property type="nucleotide sequence ID" value="NZ_MZGX01000032.1"/>
</dbReference>